<reference evidence="2 3" key="1">
    <citation type="journal article" date="2017" name="Infect. Genet. Evol.">
        <title>Comparative genome analysis of fish pathogen Flavobacterium columnare reveals extensive sequence diversity within the species.</title>
        <authorList>
            <person name="Kayansamruaj P."/>
            <person name="Dong H.T."/>
            <person name="Hirono I."/>
            <person name="Kondo H."/>
            <person name="Senapin S."/>
            <person name="Rodkhum C."/>
        </authorList>
    </citation>
    <scope>NUCLEOTIDE SEQUENCE [LARGE SCALE GENOMIC DNA]</scope>
    <source>
        <strain evidence="2 3">1214</strain>
    </source>
</reference>
<keyword evidence="1" id="KW-1133">Transmembrane helix</keyword>
<name>A0A246GA74_9FLAO</name>
<dbReference type="OrthoDB" id="1179771at2"/>
<dbReference type="Proteomes" id="UP000198034">
    <property type="component" value="Unassembled WGS sequence"/>
</dbReference>
<organism evidence="2 3">
    <name type="scientific">Flavobacterium columnare</name>
    <dbReference type="NCBI Taxonomy" id="996"/>
    <lineage>
        <taxon>Bacteria</taxon>
        <taxon>Pseudomonadati</taxon>
        <taxon>Bacteroidota</taxon>
        <taxon>Flavobacteriia</taxon>
        <taxon>Flavobacteriales</taxon>
        <taxon>Flavobacteriaceae</taxon>
        <taxon>Flavobacterium</taxon>
    </lineage>
</organism>
<accession>A0A246GA74</accession>
<keyword evidence="1" id="KW-0472">Membrane</keyword>
<proteinExistence type="predicted"/>
<sequence length="77" mass="8945">MNKKIKTFLYNFLSFGVLFFLTRYLVTQYTGLNGWLIPMTAFVVSTILAPKFQAVTTRDGEKIFMKWIFIRGVKIIG</sequence>
<evidence type="ECO:0000256" key="1">
    <source>
        <dbReference type="SAM" id="Phobius"/>
    </source>
</evidence>
<dbReference type="AlphaFoldDB" id="A0A246GA74"/>
<feature type="transmembrane region" description="Helical" evidence="1">
    <location>
        <begin position="7"/>
        <end position="26"/>
    </location>
</feature>
<evidence type="ECO:0000313" key="3">
    <source>
        <dbReference type="Proteomes" id="UP000198034"/>
    </source>
</evidence>
<evidence type="ECO:0000313" key="2">
    <source>
        <dbReference type="EMBL" id="OWP76764.1"/>
    </source>
</evidence>
<feature type="transmembrane region" description="Helical" evidence="1">
    <location>
        <begin position="32"/>
        <end position="49"/>
    </location>
</feature>
<gene>
    <name evidence="2" type="ORF">BWK62_09020</name>
</gene>
<keyword evidence="1" id="KW-0812">Transmembrane</keyword>
<protein>
    <submittedName>
        <fullName evidence="2">Uncharacterized protein</fullName>
    </submittedName>
</protein>
<dbReference type="EMBL" id="MTCY01000023">
    <property type="protein sequence ID" value="OWP76764.1"/>
    <property type="molecule type" value="Genomic_DNA"/>
</dbReference>
<comment type="caution">
    <text evidence="2">The sequence shown here is derived from an EMBL/GenBank/DDBJ whole genome shotgun (WGS) entry which is preliminary data.</text>
</comment>